<comment type="caution">
    <text evidence="2">The sequence shown here is derived from an EMBL/GenBank/DDBJ whole genome shotgun (WGS) entry which is preliminary data.</text>
</comment>
<gene>
    <name evidence="2" type="primary">sinI</name>
    <name evidence="2" type="ORF">G4D61_09095</name>
</gene>
<name>A0A6M0P6L0_9BACI</name>
<dbReference type="Pfam" id="PF08671">
    <property type="entry name" value="SinI"/>
    <property type="match status" value="1"/>
</dbReference>
<dbReference type="PROSITE" id="PS51500">
    <property type="entry name" value="SIN"/>
    <property type="match status" value="1"/>
</dbReference>
<dbReference type="OrthoDB" id="2942618at2"/>
<evidence type="ECO:0000313" key="2">
    <source>
        <dbReference type="EMBL" id="NEY20123.1"/>
    </source>
</evidence>
<dbReference type="SUPFAM" id="SSF47406">
    <property type="entry name" value="SinR repressor dimerisation domain-like"/>
    <property type="match status" value="1"/>
</dbReference>
<dbReference type="EMBL" id="JAAIWK010000012">
    <property type="protein sequence ID" value="NEY20123.1"/>
    <property type="molecule type" value="Genomic_DNA"/>
</dbReference>
<keyword evidence="2" id="KW-0238">DNA-binding</keyword>
<organism evidence="2 3">
    <name type="scientific">Heyndrickxia ginsengihumi</name>
    <dbReference type="NCBI Taxonomy" id="363870"/>
    <lineage>
        <taxon>Bacteria</taxon>
        <taxon>Bacillati</taxon>
        <taxon>Bacillota</taxon>
        <taxon>Bacilli</taxon>
        <taxon>Bacillales</taxon>
        <taxon>Bacillaceae</taxon>
        <taxon>Heyndrickxia</taxon>
    </lineage>
</organism>
<accession>A0A6M0P6L0</accession>
<keyword evidence="3" id="KW-1185">Reference proteome</keyword>
<dbReference type="GO" id="GO:0003677">
    <property type="term" value="F:DNA binding"/>
    <property type="evidence" value="ECO:0007669"/>
    <property type="project" value="UniProtKB-KW"/>
</dbReference>
<dbReference type="RefSeq" id="WP_081749941.1">
    <property type="nucleotide sequence ID" value="NZ_JAAIWK010000012.1"/>
</dbReference>
<dbReference type="GO" id="GO:0046983">
    <property type="term" value="F:protein dimerization activity"/>
    <property type="evidence" value="ECO:0007669"/>
    <property type="project" value="InterPro"/>
</dbReference>
<evidence type="ECO:0000259" key="1">
    <source>
        <dbReference type="PROSITE" id="PS51500"/>
    </source>
</evidence>
<feature type="domain" description="Sin" evidence="1">
    <location>
        <begin position="3"/>
        <end position="41"/>
    </location>
</feature>
<protein>
    <submittedName>
        <fullName evidence="2">DNA-binding anti-repressor SinI</fullName>
    </submittedName>
</protein>
<reference evidence="2 3" key="1">
    <citation type="submission" date="2020-02" db="EMBL/GenBank/DDBJ databases">
        <authorList>
            <person name="Feng H."/>
        </authorList>
    </citation>
    <scope>NUCLEOTIDE SEQUENCE [LARGE SCALE GENOMIC DNA]</scope>
    <source>
        <strain evidence="2 3">Gsoil 114</strain>
    </source>
</reference>
<dbReference type="GO" id="GO:0006355">
    <property type="term" value="P:regulation of DNA-templated transcription"/>
    <property type="evidence" value="ECO:0007669"/>
    <property type="project" value="InterPro"/>
</dbReference>
<sequence length="42" mass="4787">MEKNPLETEQSLDSEWVELILSALNIGLTVNDIQVFLRNGEQ</sequence>
<dbReference type="InterPro" id="IPR010981">
    <property type="entry name" value="SinR/SinI_dimer_dom"/>
</dbReference>
<dbReference type="Proteomes" id="UP000476934">
    <property type="component" value="Unassembled WGS sequence"/>
</dbReference>
<proteinExistence type="predicted"/>
<evidence type="ECO:0000313" key="3">
    <source>
        <dbReference type="Proteomes" id="UP000476934"/>
    </source>
</evidence>
<dbReference type="InterPro" id="IPR036281">
    <property type="entry name" value="SinR/SinI_dimer_dom_sf"/>
</dbReference>
<reference evidence="2 3" key="2">
    <citation type="submission" date="2020-03" db="EMBL/GenBank/DDBJ databases">
        <title>Bacillus aquiflavi sp. nov., isolated from yellow water of strong flavor Chinese baijiu in Yibin region of China.</title>
        <authorList>
            <person name="Xie J."/>
        </authorList>
    </citation>
    <scope>NUCLEOTIDE SEQUENCE [LARGE SCALE GENOMIC DNA]</scope>
    <source>
        <strain evidence="2 3">Gsoil 114</strain>
    </source>
</reference>
<dbReference type="AlphaFoldDB" id="A0A6M0P6L0"/>